<comment type="similarity">
    <text evidence="3">Belongs to the major facilitator superfamily. TCR/Tet family.</text>
</comment>
<dbReference type="EMBL" id="BAABBP010000005">
    <property type="protein sequence ID" value="GAA3988007.1"/>
    <property type="molecule type" value="Genomic_DNA"/>
</dbReference>
<dbReference type="InterPro" id="IPR036259">
    <property type="entry name" value="MFS_trans_sf"/>
</dbReference>
<keyword evidence="7 9" id="KW-1133">Transmembrane helix</keyword>
<feature type="transmembrane region" description="Helical" evidence="9">
    <location>
        <begin position="336"/>
        <end position="354"/>
    </location>
</feature>
<accession>A0ABP7QUL1</accession>
<dbReference type="InterPro" id="IPR020846">
    <property type="entry name" value="MFS_dom"/>
</dbReference>
<dbReference type="InterPro" id="IPR005829">
    <property type="entry name" value="Sugar_transporter_CS"/>
</dbReference>
<gene>
    <name evidence="11" type="ORF">GCM10022279_08860</name>
</gene>
<feature type="transmembrane region" description="Helical" evidence="9">
    <location>
        <begin position="360"/>
        <end position="380"/>
    </location>
</feature>
<dbReference type="CDD" id="cd17472">
    <property type="entry name" value="MFS_YajR_like"/>
    <property type="match status" value="1"/>
</dbReference>
<feature type="transmembrane region" description="Helical" evidence="9">
    <location>
        <begin position="44"/>
        <end position="64"/>
    </location>
</feature>
<feature type="transmembrane region" description="Helical" evidence="9">
    <location>
        <begin position="211"/>
        <end position="236"/>
    </location>
</feature>
<evidence type="ECO:0000256" key="1">
    <source>
        <dbReference type="ARBA" id="ARBA00003279"/>
    </source>
</evidence>
<comment type="function">
    <text evidence="1">Resistance to tetracycline by an active tetracycline efflux. This is an energy-dependent process that decreases the accumulation of the antibiotic in whole cells. This protein functions as a metal-tetracycline/H(+) antiporter.</text>
</comment>
<evidence type="ECO:0000313" key="11">
    <source>
        <dbReference type="EMBL" id="GAA3988007.1"/>
    </source>
</evidence>
<evidence type="ECO:0000256" key="2">
    <source>
        <dbReference type="ARBA" id="ARBA00004651"/>
    </source>
</evidence>
<proteinExistence type="inferred from homology"/>
<evidence type="ECO:0000256" key="5">
    <source>
        <dbReference type="ARBA" id="ARBA00022475"/>
    </source>
</evidence>
<dbReference type="PRINTS" id="PR01035">
    <property type="entry name" value="TCRTETA"/>
</dbReference>
<organism evidence="11 12">
    <name type="scientific">Comamonas faecalis</name>
    <dbReference type="NCBI Taxonomy" id="1387849"/>
    <lineage>
        <taxon>Bacteria</taxon>
        <taxon>Pseudomonadati</taxon>
        <taxon>Pseudomonadota</taxon>
        <taxon>Betaproteobacteria</taxon>
        <taxon>Burkholderiales</taxon>
        <taxon>Comamonadaceae</taxon>
        <taxon>Comamonas</taxon>
    </lineage>
</organism>
<dbReference type="PROSITE" id="PS00216">
    <property type="entry name" value="SUGAR_TRANSPORT_1"/>
    <property type="match status" value="1"/>
</dbReference>
<dbReference type="Proteomes" id="UP001501627">
    <property type="component" value="Unassembled WGS sequence"/>
</dbReference>
<feature type="transmembrane region" description="Helical" evidence="9">
    <location>
        <begin position="272"/>
        <end position="290"/>
    </location>
</feature>
<comment type="subcellular location">
    <subcellularLocation>
        <location evidence="2">Cell membrane</location>
        <topology evidence="2">Multi-pass membrane protein</topology>
    </subcellularLocation>
</comment>
<evidence type="ECO:0000256" key="6">
    <source>
        <dbReference type="ARBA" id="ARBA00022692"/>
    </source>
</evidence>
<feature type="transmembrane region" description="Helical" evidence="9">
    <location>
        <begin position="133"/>
        <end position="157"/>
    </location>
</feature>
<keyword evidence="4" id="KW-0813">Transport</keyword>
<feature type="transmembrane region" description="Helical" evidence="9">
    <location>
        <begin position="101"/>
        <end position="121"/>
    </location>
</feature>
<evidence type="ECO:0000256" key="4">
    <source>
        <dbReference type="ARBA" id="ARBA00022448"/>
    </source>
</evidence>
<dbReference type="Pfam" id="PF07690">
    <property type="entry name" value="MFS_1"/>
    <property type="match status" value="1"/>
</dbReference>
<evidence type="ECO:0000256" key="7">
    <source>
        <dbReference type="ARBA" id="ARBA00022989"/>
    </source>
</evidence>
<feature type="transmembrane region" description="Helical" evidence="9">
    <location>
        <begin position="12"/>
        <end position="32"/>
    </location>
</feature>
<dbReference type="InterPro" id="IPR011701">
    <property type="entry name" value="MFS"/>
</dbReference>
<keyword evidence="12" id="KW-1185">Reference proteome</keyword>
<dbReference type="InterPro" id="IPR001958">
    <property type="entry name" value="Tet-R_TetA/multi-R_MdtG-like"/>
</dbReference>
<dbReference type="SUPFAM" id="SSF103473">
    <property type="entry name" value="MFS general substrate transporter"/>
    <property type="match status" value="1"/>
</dbReference>
<reference evidence="12" key="1">
    <citation type="journal article" date="2019" name="Int. J. Syst. Evol. Microbiol.">
        <title>The Global Catalogue of Microorganisms (GCM) 10K type strain sequencing project: providing services to taxonomists for standard genome sequencing and annotation.</title>
        <authorList>
            <consortium name="The Broad Institute Genomics Platform"/>
            <consortium name="The Broad Institute Genome Sequencing Center for Infectious Disease"/>
            <person name="Wu L."/>
            <person name="Ma J."/>
        </authorList>
    </citation>
    <scope>NUCLEOTIDE SEQUENCE [LARGE SCALE GENOMIC DNA]</scope>
    <source>
        <strain evidence="12">JCM 17561</strain>
    </source>
</reference>
<feature type="transmembrane region" description="Helical" evidence="9">
    <location>
        <begin position="242"/>
        <end position="260"/>
    </location>
</feature>
<evidence type="ECO:0000256" key="8">
    <source>
        <dbReference type="ARBA" id="ARBA00023136"/>
    </source>
</evidence>
<name>A0ABP7QUL1_9BURK</name>
<dbReference type="InterPro" id="IPR050171">
    <property type="entry name" value="MFS_Transporters"/>
</dbReference>
<sequence length="395" mass="41106">MSALERRSSISLALIFALRMLGLFLVLPVFMLEASKYPGGDDPALVGLAMGMYGLTQAFLQLPLGMASDRFGRKRVIVAGLLVFAAGSLIAALATDITGLLVGRGLQGAGAVSAAVTALLADQTRDVVRTKAMALVGISIGLMFAIALVAGPLLAGAIGLDGLFAFTFALTLAGIAVVLWVVPPEPRRHADAPTGRLVDVLRHADLMRVNLGVFALHTIQMSMWVAVPAMLVQAGLAKQAHWQVYLPAVVLSIVAMGGLFSMERRGKLRAAMLLAIGMIAVVQLALALLARSGAAPTLLAMGALLFVFFCGFNMMEATQPSLVSRMAPASLRGAALGTYNTLQSIGLFAGGALGGALAKWYGASGLFVATAVIGLLWLVLTWPLKPVGRDSAHAH</sequence>
<dbReference type="PANTHER" id="PTHR23517:SF2">
    <property type="entry name" value="MULTIDRUG RESISTANCE PROTEIN MDTH"/>
    <property type="match status" value="1"/>
</dbReference>
<keyword evidence="5" id="KW-1003">Cell membrane</keyword>
<feature type="transmembrane region" description="Helical" evidence="9">
    <location>
        <begin position="296"/>
        <end position="315"/>
    </location>
</feature>
<feature type="domain" description="Major facilitator superfamily (MFS) profile" evidence="10">
    <location>
        <begin position="1"/>
        <end position="389"/>
    </location>
</feature>
<dbReference type="RefSeq" id="WP_103044389.1">
    <property type="nucleotide sequence ID" value="NZ_BAABBP010000005.1"/>
</dbReference>
<dbReference type="PROSITE" id="PS50850">
    <property type="entry name" value="MFS"/>
    <property type="match status" value="1"/>
</dbReference>
<evidence type="ECO:0000256" key="3">
    <source>
        <dbReference type="ARBA" id="ARBA00007520"/>
    </source>
</evidence>
<evidence type="ECO:0000313" key="12">
    <source>
        <dbReference type="Proteomes" id="UP001501627"/>
    </source>
</evidence>
<dbReference type="Gene3D" id="1.20.1250.20">
    <property type="entry name" value="MFS general substrate transporter like domains"/>
    <property type="match status" value="1"/>
</dbReference>
<evidence type="ECO:0000259" key="10">
    <source>
        <dbReference type="PROSITE" id="PS50850"/>
    </source>
</evidence>
<comment type="caution">
    <text evidence="11">The sequence shown here is derived from an EMBL/GenBank/DDBJ whole genome shotgun (WGS) entry which is preliminary data.</text>
</comment>
<keyword evidence="6 9" id="KW-0812">Transmembrane</keyword>
<evidence type="ECO:0000256" key="9">
    <source>
        <dbReference type="SAM" id="Phobius"/>
    </source>
</evidence>
<feature type="transmembrane region" description="Helical" evidence="9">
    <location>
        <begin position="76"/>
        <end position="95"/>
    </location>
</feature>
<keyword evidence="8 9" id="KW-0472">Membrane</keyword>
<feature type="transmembrane region" description="Helical" evidence="9">
    <location>
        <begin position="163"/>
        <end position="182"/>
    </location>
</feature>
<dbReference type="PANTHER" id="PTHR23517">
    <property type="entry name" value="RESISTANCE PROTEIN MDTM, PUTATIVE-RELATED-RELATED"/>
    <property type="match status" value="1"/>
</dbReference>
<protein>
    <submittedName>
        <fullName evidence="11">MFS transporter</fullName>
    </submittedName>
</protein>